<evidence type="ECO:0000256" key="11">
    <source>
        <dbReference type="ARBA" id="ARBA00022771"/>
    </source>
</evidence>
<dbReference type="GO" id="GO:0061630">
    <property type="term" value="F:ubiquitin protein ligase activity"/>
    <property type="evidence" value="ECO:0007669"/>
    <property type="project" value="UniProtKB-EC"/>
</dbReference>
<evidence type="ECO:0000256" key="13">
    <source>
        <dbReference type="ARBA" id="ARBA00022833"/>
    </source>
</evidence>
<evidence type="ECO:0000256" key="15">
    <source>
        <dbReference type="ARBA" id="ARBA00023172"/>
    </source>
</evidence>
<comment type="similarity">
    <text evidence="4 18">Belongs to the NSE1 family.</text>
</comment>
<dbReference type="InterPro" id="IPR014857">
    <property type="entry name" value="Nse1_RING_C4HC3-type"/>
</dbReference>
<accession>A0A8J1U8I2</accession>
<evidence type="ECO:0000256" key="2">
    <source>
        <dbReference type="ARBA" id="ARBA00004123"/>
    </source>
</evidence>
<keyword evidence="7" id="KW-0158">Chromosome</keyword>
<dbReference type="OrthoDB" id="185455at2759"/>
<dbReference type="PANTHER" id="PTHR20973:SF0">
    <property type="entry name" value="NON-STRUCTURAL MAINTENANCE OF CHROMOSOMES ELEMENT 1 HOMOLOG"/>
    <property type="match status" value="1"/>
</dbReference>
<comment type="subcellular location">
    <subcellularLocation>
        <location evidence="3">Chromosome</location>
        <location evidence="3">Telomere</location>
    </subcellularLocation>
    <subcellularLocation>
        <location evidence="2 18">Nucleus</location>
    </subcellularLocation>
</comment>
<keyword evidence="20" id="KW-1185">Reference proteome</keyword>
<evidence type="ECO:0000256" key="3">
    <source>
        <dbReference type="ARBA" id="ARBA00004574"/>
    </source>
</evidence>
<dbReference type="CDD" id="cd16493">
    <property type="entry name" value="RING-CH-C4HC3_NSE1"/>
    <property type="match status" value="1"/>
</dbReference>
<dbReference type="AlphaFoldDB" id="A0A8J1U8I2"/>
<evidence type="ECO:0000256" key="9">
    <source>
        <dbReference type="ARBA" id="ARBA00022723"/>
    </source>
</evidence>
<dbReference type="EMBL" id="CAIIXF020000001">
    <property type="protein sequence ID" value="CAH1773260.1"/>
    <property type="molecule type" value="Genomic_DNA"/>
</dbReference>
<keyword evidence="10 18" id="KW-0227">DNA damage</keyword>
<keyword evidence="9 18" id="KW-0479">Metal-binding</keyword>
<evidence type="ECO:0000256" key="6">
    <source>
        <dbReference type="ARBA" id="ARBA00019422"/>
    </source>
</evidence>
<dbReference type="Gene3D" id="3.90.1150.220">
    <property type="match status" value="1"/>
</dbReference>
<evidence type="ECO:0000313" key="20">
    <source>
        <dbReference type="Proteomes" id="UP000749559"/>
    </source>
</evidence>
<evidence type="ECO:0000256" key="4">
    <source>
        <dbReference type="ARBA" id="ARBA00010258"/>
    </source>
</evidence>
<evidence type="ECO:0000256" key="18">
    <source>
        <dbReference type="RuleBase" id="RU368018"/>
    </source>
</evidence>
<evidence type="ECO:0000313" key="19">
    <source>
        <dbReference type="EMBL" id="CAH1773260.1"/>
    </source>
</evidence>
<sequence length="251" mass="28530">MEAMSDEQRVFLQMLMSKNIMDASGVKMAHRASCARFEANYDQTNLGQFVQEINRNIKPVGIEIKKGLSEFTGSSYYALVNTYDSDFLKNPHLATYTVNELELFKKIVQKIVNGDGEINTIQAVNLTDEIKTISKKRMTKKEAETLIESLSTAGWITIHKGKGIISLGTRGILELDQYISKTYPLSAINCNICKRLCIKGQMCSVCEDRAERPEDNTKLHLYCAVRLFKDQTNPKCPKCKHDWEHQIPRQA</sequence>
<evidence type="ECO:0000256" key="7">
    <source>
        <dbReference type="ARBA" id="ARBA00022454"/>
    </source>
</evidence>
<evidence type="ECO:0000256" key="5">
    <source>
        <dbReference type="ARBA" id="ARBA00012483"/>
    </source>
</evidence>
<evidence type="ECO:0000256" key="10">
    <source>
        <dbReference type="ARBA" id="ARBA00022763"/>
    </source>
</evidence>
<comment type="caution">
    <text evidence="19">The sequence shown here is derived from an EMBL/GenBank/DDBJ whole genome shotgun (WGS) entry which is preliminary data.</text>
</comment>
<keyword evidence="14" id="KW-0779">Telomere</keyword>
<dbReference type="Gene3D" id="3.30.40.10">
    <property type="entry name" value="Zinc/RING finger domain, C3HC4 (zinc finger)"/>
    <property type="match status" value="1"/>
</dbReference>
<keyword evidence="17 18" id="KW-0539">Nucleus</keyword>
<evidence type="ECO:0000256" key="12">
    <source>
        <dbReference type="ARBA" id="ARBA00022786"/>
    </source>
</evidence>
<dbReference type="Proteomes" id="UP000749559">
    <property type="component" value="Unassembled WGS sequence"/>
</dbReference>
<keyword evidence="12 18" id="KW-0833">Ubl conjugation pathway</keyword>
<keyword evidence="16 18" id="KW-0234">DNA repair</keyword>
<dbReference type="FunFam" id="1.10.10.10:FF:000270">
    <property type="entry name" value="Non-structural maintenance of chromosomes element 1 homolog"/>
    <property type="match status" value="1"/>
</dbReference>
<comment type="catalytic activity">
    <reaction evidence="1 18">
        <text>S-ubiquitinyl-[E2 ubiquitin-conjugating enzyme]-L-cysteine + [acceptor protein]-L-lysine = [E2 ubiquitin-conjugating enzyme]-L-cysteine + N(6)-ubiquitinyl-[acceptor protein]-L-lysine.</text>
        <dbReference type="EC" id="2.3.2.27"/>
    </reaction>
</comment>
<dbReference type="GO" id="GO:0008270">
    <property type="term" value="F:zinc ion binding"/>
    <property type="evidence" value="ECO:0007669"/>
    <property type="project" value="UniProtKB-KW"/>
</dbReference>
<evidence type="ECO:0000256" key="16">
    <source>
        <dbReference type="ARBA" id="ARBA00023204"/>
    </source>
</evidence>
<dbReference type="InterPro" id="IPR036388">
    <property type="entry name" value="WH-like_DNA-bd_sf"/>
</dbReference>
<dbReference type="GO" id="GO:0000724">
    <property type="term" value="P:double-strand break repair via homologous recombination"/>
    <property type="evidence" value="ECO:0007669"/>
    <property type="project" value="TreeGrafter"/>
</dbReference>
<keyword evidence="13 18" id="KW-0862">Zinc</keyword>
<dbReference type="GO" id="GO:0005634">
    <property type="term" value="C:nucleus"/>
    <property type="evidence" value="ECO:0007669"/>
    <property type="project" value="UniProtKB-SubCell"/>
</dbReference>
<reference evidence="19" key="1">
    <citation type="submission" date="2022-03" db="EMBL/GenBank/DDBJ databases">
        <authorList>
            <person name="Martin C."/>
        </authorList>
    </citation>
    <scope>NUCLEOTIDE SEQUENCE</scope>
</reference>
<evidence type="ECO:0000256" key="14">
    <source>
        <dbReference type="ARBA" id="ARBA00022895"/>
    </source>
</evidence>
<evidence type="ECO:0000256" key="17">
    <source>
        <dbReference type="ARBA" id="ARBA00023242"/>
    </source>
</evidence>
<gene>
    <name evidence="19" type="ORF">OFUS_LOCUS882</name>
</gene>
<comment type="subunit">
    <text evidence="18">Component of the Smc5-Smc6 complex.</text>
</comment>
<dbReference type="InterPro" id="IPR013083">
    <property type="entry name" value="Znf_RING/FYVE/PHD"/>
</dbReference>
<dbReference type="InterPro" id="IPR011513">
    <property type="entry name" value="Nse1"/>
</dbReference>
<dbReference type="PANTHER" id="PTHR20973">
    <property type="entry name" value="NON-SMC ELEMENT 1-RELATED"/>
    <property type="match status" value="1"/>
</dbReference>
<organism evidence="19 20">
    <name type="scientific">Owenia fusiformis</name>
    <name type="common">Polychaete worm</name>
    <dbReference type="NCBI Taxonomy" id="6347"/>
    <lineage>
        <taxon>Eukaryota</taxon>
        <taxon>Metazoa</taxon>
        <taxon>Spiralia</taxon>
        <taxon>Lophotrochozoa</taxon>
        <taxon>Annelida</taxon>
        <taxon>Polychaeta</taxon>
        <taxon>Sedentaria</taxon>
        <taxon>Canalipalpata</taxon>
        <taxon>Sabellida</taxon>
        <taxon>Oweniida</taxon>
        <taxon>Oweniidae</taxon>
        <taxon>Owenia</taxon>
    </lineage>
</organism>
<dbReference type="Gene3D" id="1.10.10.10">
    <property type="entry name" value="Winged helix-like DNA-binding domain superfamily/Winged helix DNA-binding domain"/>
    <property type="match status" value="1"/>
</dbReference>
<keyword evidence="11 18" id="KW-0863">Zinc-finger</keyword>
<dbReference type="Pfam" id="PF08746">
    <property type="entry name" value="zf-RING-like"/>
    <property type="match status" value="1"/>
</dbReference>
<evidence type="ECO:0000256" key="8">
    <source>
        <dbReference type="ARBA" id="ARBA00022679"/>
    </source>
</evidence>
<evidence type="ECO:0000256" key="1">
    <source>
        <dbReference type="ARBA" id="ARBA00000900"/>
    </source>
</evidence>
<dbReference type="GO" id="GO:0000781">
    <property type="term" value="C:chromosome, telomeric region"/>
    <property type="evidence" value="ECO:0007669"/>
    <property type="project" value="UniProtKB-SubCell"/>
</dbReference>
<keyword evidence="8 18" id="KW-0808">Transferase</keyword>
<proteinExistence type="inferred from homology"/>
<name>A0A8J1U8I2_OWEFU</name>
<dbReference type="GO" id="GO:0030915">
    <property type="term" value="C:Smc5-Smc6 complex"/>
    <property type="evidence" value="ECO:0007669"/>
    <property type="project" value="UniProtKB-UniRule"/>
</dbReference>
<dbReference type="EC" id="2.3.2.27" evidence="5 18"/>
<dbReference type="Pfam" id="PF07574">
    <property type="entry name" value="SMC_Nse1"/>
    <property type="match status" value="1"/>
</dbReference>
<protein>
    <recommendedName>
        <fullName evidence="6 18">Non-structural maintenance of chromosomes element 1 homolog</fullName>
        <ecNumber evidence="5 18">2.3.2.27</ecNumber>
    </recommendedName>
</protein>
<keyword evidence="15 18" id="KW-0233">DNA recombination</keyword>
<dbReference type="FunFam" id="3.90.1150.220:FF:000001">
    <property type="entry name" value="Non-structural maintenance of chromosomes element 1 homolog"/>
    <property type="match status" value="1"/>
</dbReference>